<dbReference type="GO" id="GO:0006508">
    <property type="term" value="P:proteolysis"/>
    <property type="evidence" value="ECO:0007669"/>
    <property type="project" value="InterPro"/>
</dbReference>
<dbReference type="EC" id="3.4.19.1" evidence="5"/>
<dbReference type="InterPro" id="IPR029058">
    <property type="entry name" value="AB_hydrolase_fold"/>
</dbReference>
<comment type="subunit">
    <text evidence="4">Homotetramer.</text>
</comment>
<proteinExistence type="inferred from homology"/>
<comment type="caution">
    <text evidence="10">The sequence shown here is derived from an EMBL/GenBank/DDBJ whole genome shotgun (WGS) entry which is preliminary data.</text>
</comment>
<dbReference type="GO" id="GO:0008242">
    <property type="term" value="F:omega peptidase activity"/>
    <property type="evidence" value="ECO:0007669"/>
    <property type="project" value="UniProtKB-EC"/>
</dbReference>
<reference evidence="10" key="1">
    <citation type="submission" date="2022-01" db="EMBL/GenBank/DDBJ databases">
        <title>Genome Sequence Resource for Two Populations of Ditylenchus destructor, the Migratory Endoparasitic Phytonematode.</title>
        <authorList>
            <person name="Zhang H."/>
            <person name="Lin R."/>
            <person name="Xie B."/>
        </authorList>
    </citation>
    <scope>NUCLEOTIDE SEQUENCE</scope>
    <source>
        <strain evidence="10">BazhouSP</strain>
    </source>
</reference>
<evidence type="ECO:0000256" key="5">
    <source>
        <dbReference type="ARBA" id="ARBA00012917"/>
    </source>
</evidence>
<dbReference type="EMBL" id="JAKKPZ010000003">
    <property type="protein sequence ID" value="KAI1723574.1"/>
    <property type="molecule type" value="Genomic_DNA"/>
</dbReference>
<evidence type="ECO:0000259" key="8">
    <source>
        <dbReference type="Pfam" id="PF00326"/>
    </source>
</evidence>
<evidence type="ECO:0000313" key="10">
    <source>
        <dbReference type="EMBL" id="KAI1723574.1"/>
    </source>
</evidence>
<sequence length="834" mass="93823">MSATNNDKEAEVTAKLKQWKNTFVRLSQVPIPLSARIIRNNASGVIQVQSVWSNRAPQLNKALKTQNVDVLSPELKQIAHTSLPFSQCVVYSRSGAKSAAIITIPDGKDKKQYIRAYDHLNDVELVCLDVGALKKHGTIHTGAPFGTIKWSNNEDRLLYVAERMFKPSAYFDADVEWNDEEKFKKANGEKFLYREPWGEQCQEVKDPVLCILNTVDWSLEVLDKLPENASPMWPEWTPNDKGVVFFGVDSTHFKLGRIYCNNRPGSLFHYNLESAKSEVLADQKDLSVEKPTFSPNGDTLIFFTRRAGGPHNTNVAMHRLSWPKKEHRCLIPIVETPTKFGEFPGLHDVEILTQRCWSQDGRSLLLTMIWGTRMEILRVNVESGKWEKLTNNDGSSGCWSVLDVHHNIAVTAFSSPNEPPSLWVADVSGSKVEWTPVNPADLTRTVEGLTDSTRKNVTFMREDGKPYEGILRMPHADKSLAGLVVLPHGGPHGSSLNSWPRRDSAILVCAGYAILHVNYHGSTGYGDKFVMSLPGRCGELDVQDIHYAVKTTLESDPRFDNLTKVFLYGGSHGGFLVSHLVAQYPDFYKSCVALNPVLNILAMHDITDITDWERVAMYESSPICHVDKIKSPYLLLIGEKDLRVVPHYRAYIRALQARNIKCRVLTYPDSNHPLDEIDADADFTVNLLRCWTKVTHRYNLDVARGKQSIKALYNHGYGQPMNNNMLLWCAVRYSSVHPRANGHSTPPAEWPLLDAQRGPEVWWIKESGPTPIFLPAAGQLTAFSSETLKEQPRDSGQEMGSPAAVLVVAVTGRCINLTFFRDFHPFFVLESERF</sequence>
<name>A0AAD4NCK8_9BILA</name>
<feature type="domain" description="Acylamino-acid-releasing enzyme N-terminal" evidence="9">
    <location>
        <begin position="134"/>
        <end position="432"/>
    </location>
</feature>
<evidence type="ECO:0000256" key="2">
    <source>
        <dbReference type="ARBA" id="ARBA00004496"/>
    </source>
</evidence>
<feature type="domain" description="Peptidase S9 prolyl oligopeptidase catalytic" evidence="8">
    <location>
        <begin position="506"/>
        <end position="674"/>
    </location>
</feature>
<evidence type="ECO:0000313" key="11">
    <source>
        <dbReference type="Proteomes" id="UP001201812"/>
    </source>
</evidence>
<organism evidence="10 11">
    <name type="scientific">Ditylenchus destructor</name>
    <dbReference type="NCBI Taxonomy" id="166010"/>
    <lineage>
        <taxon>Eukaryota</taxon>
        <taxon>Metazoa</taxon>
        <taxon>Ecdysozoa</taxon>
        <taxon>Nematoda</taxon>
        <taxon>Chromadorea</taxon>
        <taxon>Rhabditida</taxon>
        <taxon>Tylenchina</taxon>
        <taxon>Tylenchomorpha</taxon>
        <taxon>Sphaerularioidea</taxon>
        <taxon>Anguinidae</taxon>
        <taxon>Anguininae</taxon>
        <taxon>Ditylenchus</taxon>
    </lineage>
</organism>
<dbReference type="PANTHER" id="PTHR42776:SF4">
    <property type="entry name" value="ACYLAMINO-ACID-RELEASING ENZYME"/>
    <property type="match status" value="1"/>
</dbReference>
<evidence type="ECO:0000256" key="1">
    <source>
        <dbReference type="ARBA" id="ARBA00000721"/>
    </source>
</evidence>
<comment type="subcellular location">
    <subcellularLocation>
        <location evidence="2">Cytoplasm</location>
    </subcellularLocation>
</comment>
<evidence type="ECO:0000256" key="4">
    <source>
        <dbReference type="ARBA" id="ARBA00011881"/>
    </source>
</evidence>
<dbReference type="Gene3D" id="3.40.50.1820">
    <property type="entry name" value="alpha/beta hydrolase"/>
    <property type="match status" value="1"/>
</dbReference>
<dbReference type="Pfam" id="PF19283">
    <property type="entry name" value="APEH_N"/>
    <property type="match status" value="1"/>
</dbReference>
<protein>
    <recommendedName>
        <fullName evidence="5">acylaminoacyl-peptidase</fullName>
        <ecNumber evidence="5">3.4.19.1</ecNumber>
    </recommendedName>
</protein>
<dbReference type="AlphaFoldDB" id="A0AAD4NCK8"/>
<dbReference type="SUPFAM" id="SSF82171">
    <property type="entry name" value="DPP6 N-terminal domain-like"/>
    <property type="match status" value="1"/>
</dbReference>
<evidence type="ECO:0000256" key="6">
    <source>
        <dbReference type="ARBA" id="ARBA00022490"/>
    </source>
</evidence>
<dbReference type="InterPro" id="IPR045550">
    <property type="entry name" value="AARE_N"/>
</dbReference>
<dbReference type="GO" id="GO:0004252">
    <property type="term" value="F:serine-type endopeptidase activity"/>
    <property type="evidence" value="ECO:0007669"/>
    <property type="project" value="TreeGrafter"/>
</dbReference>
<accession>A0AAD4NCK8</accession>
<comment type="catalytic activity">
    <reaction evidence="1">
        <text>Cleavage of an N-acetyl or N-formyl amino acid from the N-terminus of a polypeptide.</text>
        <dbReference type="EC" id="3.4.19.1"/>
    </reaction>
</comment>
<comment type="similarity">
    <text evidence="3">Belongs to the peptidase S9C family.</text>
</comment>
<dbReference type="InterPro" id="IPR001375">
    <property type="entry name" value="Peptidase_S9_cat"/>
</dbReference>
<dbReference type="PANTHER" id="PTHR42776">
    <property type="entry name" value="SERINE PEPTIDASE S9 FAMILY MEMBER"/>
    <property type="match status" value="1"/>
</dbReference>
<evidence type="ECO:0000256" key="7">
    <source>
        <dbReference type="ARBA" id="ARBA00022801"/>
    </source>
</evidence>
<gene>
    <name evidence="10" type="ORF">DdX_03736</name>
</gene>
<dbReference type="SUPFAM" id="SSF53474">
    <property type="entry name" value="alpha/beta-Hydrolases"/>
    <property type="match status" value="1"/>
</dbReference>
<evidence type="ECO:0000256" key="3">
    <source>
        <dbReference type="ARBA" id="ARBA00010040"/>
    </source>
</evidence>
<dbReference type="Proteomes" id="UP001201812">
    <property type="component" value="Unassembled WGS sequence"/>
</dbReference>
<evidence type="ECO:0000259" key="9">
    <source>
        <dbReference type="Pfam" id="PF19283"/>
    </source>
</evidence>
<dbReference type="Pfam" id="PF00326">
    <property type="entry name" value="Peptidase_S9"/>
    <property type="match status" value="1"/>
</dbReference>
<keyword evidence="7" id="KW-0378">Hydrolase</keyword>
<keyword evidence="11" id="KW-1185">Reference proteome</keyword>
<dbReference type="GO" id="GO:0005737">
    <property type="term" value="C:cytoplasm"/>
    <property type="evidence" value="ECO:0007669"/>
    <property type="project" value="UniProtKB-SubCell"/>
</dbReference>
<keyword evidence="6" id="KW-0963">Cytoplasm</keyword>